<protein>
    <submittedName>
        <fullName evidence="1">Uncharacterized protein</fullName>
    </submittedName>
</protein>
<keyword evidence="2" id="KW-1185">Reference proteome</keyword>
<dbReference type="EMBL" id="SJSK01000007">
    <property type="protein sequence ID" value="TCC87240.1"/>
    <property type="molecule type" value="Genomic_DNA"/>
</dbReference>
<dbReference type="Proteomes" id="UP000292884">
    <property type="component" value="Unassembled WGS sequence"/>
</dbReference>
<sequence length="256" mass="30171">MNKKKEIIDLYYEGEHIIYTRELFDNIISIFEELGMDGQRMAAIGKIPLATFKGLKRMGFEITTSSKIFIYNSFYHLLQPDFSRVHFNSHDTRFYMKDTTSPKQFKNGTYYGYFKSEELNEIIHFVLLIDGLQVEMWSRPKQAKGILVLDNNTYSFILKSTVNKKNYEFYLGNNSDNADLKYFVALWRNSNNIVKCGVCMVKYMGKRFGSFEDIKNSRKTLREEMEKAMPYFGSKFFKKDGKSMINYDITGYETEH</sequence>
<comment type="caution">
    <text evidence="1">The sequence shown here is derived from an EMBL/GenBank/DDBJ whole genome shotgun (WGS) entry which is preliminary data.</text>
</comment>
<gene>
    <name evidence="1" type="ORF">EZ428_21275</name>
</gene>
<reference evidence="1 2" key="1">
    <citation type="submission" date="2019-02" db="EMBL/GenBank/DDBJ databases">
        <title>Pedobacter sp. RP-1-13 sp. nov., isolated from Arctic soil.</title>
        <authorList>
            <person name="Dahal R.H."/>
        </authorList>
    </citation>
    <scope>NUCLEOTIDE SEQUENCE [LARGE SCALE GENOMIC DNA]</scope>
    <source>
        <strain evidence="1 2">RP-1-13</strain>
    </source>
</reference>
<dbReference type="RefSeq" id="WP_131555324.1">
    <property type="nucleotide sequence ID" value="NZ_SJSK01000007.1"/>
</dbReference>
<evidence type="ECO:0000313" key="1">
    <source>
        <dbReference type="EMBL" id="TCC87240.1"/>
    </source>
</evidence>
<accession>A0A4R0MKU6</accession>
<name>A0A4R0MKU6_9SPHI</name>
<dbReference type="AlphaFoldDB" id="A0A4R0MKU6"/>
<organism evidence="1 2">
    <name type="scientific">Pedobacter frigiditerrae</name>
    <dbReference type="NCBI Taxonomy" id="2530452"/>
    <lineage>
        <taxon>Bacteria</taxon>
        <taxon>Pseudomonadati</taxon>
        <taxon>Bacteroidota</taxon>
        <taxon>Sphingobacteriia</taxon>
        <taxon>Sphingobacteriales</taxon>
        <taxon>Sphingobacteriaceae</taxon>
        <taxon>Pedobacter</taxon>
    </lineage>
</organism>
<evidence type="ECO:0000313" key="2">
    <source>
        <dbReference type="Proteomes" id="UP000292884"/>
    </source>
</evidence>
<proteinExistence type="predicted"/>